<accession>A0A0B2X0L5</accession>
<dbReference type="Proteomes" id="UP000030816">
    <property type="component" value="Unassembled WGS sequence"/>
</dbReference>
<comment type="caution">
    <text evidence="1">The sequence shown here is derived from an EMBL/GenBank/DDBJ whole genome shotgun (WGS) entry which is preliminary data.</text>
</comment>
<gene>
    <name evidence="1" type="ORF">MAM_03087</name>
</gene>
<protein>
    <submittedName>
        <fullName evidence="1">Uncharacterized protein</fullName>
    </submittedName>
</protein>
<keyword evidence="2" id="KW-1185">Reference proteome</keyword>
<sequence length="336" mass="36737">MLVSSLQPVCVPCGLFEKQRHGRQWSLVRALRLASAASGDVSVAALDGFPRATKVGMRPSVGLIEERLVKGKGSTGTAAPTNSRTAGWRVAGKQATEHNHNNMHRMPSSQDVVVTWSLAPVGDSKHVTMFSGAEASGHFAQSLYTELTEYSGDGVAVATTSPVRARHHPWLPLRPVLEPINKVRAYRLGKLSRAHDQTKTSAQLDGWVRRGARRFANLVNKDKQRSGRRQCLHSRLLPATLDCVTCLPAPLRARPAAGPCWPGPALQTVPCFKVCLWERGLYDVLETEVVQKRRRGTAGICMYGACCMCRIVGGSWPATPFNCGFLMEYRVGSMHT</sequence>
<evidence type="ECO:0000313" key="1">
    <source>
        <dbReference type="EMBL" id="KHN99389.1"/>
    </source>
</evidence>
<proteinExistence type="predicted"/>
<evidence type="ECO:0000313" key="2">
    <source>
        <dbReference type="Proteomes" id="UP000030816"/>
    </source>
</evidence>
<dbReference type="RefSeq" id="XP_040680455.1">
    <property type="nucleotide sequence ID" value="XM_040821886.1"/>
</dbReference>
<dbReference type="AlphaFoldDB" id="A0A0B2X0L5"/>
<dbReference type="HOGENOM" id="CLU_826620_0_0_1"/>
<dbReference type="EMBL" id="AZHE01000005">
    <property type="protein sequence ID" value="KHN99389.1"/>
    <property type="molecule type" value="Genomic_DNA"/>
</dbReference>
<name>A0A0B2X0L5_METAS</name>
<dbReference type="GeneID" id="63737542"/>
<reference evidence="1 2" key="1">
    <citation type="journal article" date="2014" name="Proc. Natl. Acad. Sci. U.S.A.">
        <title>Trajectory and genomic determinants of fungal-pathogen speciation and host adaptation.</title>
        <authorList>
            <person name="Hu X."/>
            <person name="Xiao G."/>
            <person name="Zheng P."/>
            <person name="Shang Y."/>
            <person name="Su Y."/>
            <person name="Zhang X."/>
            <person name="Liu X."/>
            <person name="Zhan S."/>
            <person name="St Leger R.J."/>
            <person name="Wang C."/>
        </authorList>
    </citation>
    <scope>NUCLEOTIDE SEQUENCE [LARGE SCALE GENOMIC DNA]</scope>
    <source>
        <strain evidence="1 2">ARSEF 1941</strain>
    </source>
</reference>
<organism evidence="1 2">
    <name type="scientific">Metarhizium album (strain ARSEF 1941)</name>
    <dbReference type="NCBI Taxonomy" id="1081103"/>
    <lineage>
        <taxon>Eukaryota</taxon>
        <taxon>Fungi</taxon>
        <taxon>Dikarya</taxon>
        <taxon>Ascomycota</taxon>
        <taxon>Pezizomycotina</taxon>
        <taxon>Sordariomycetes</taxon>
        <taxon>Hypocreomycetidae</taxon>
        <taxon>Hypocreales</taxon>
        <taxon>Clavicipitaceae</taxon>
        <taxon>Metarhizium</taxon>
    </lineage>
</organism>